<feature type="region of interest" description="Disordered" evidence="1">
    <location>
        <begin position="1"/>
        <end position="27"/>
    </location>
</feature>
<comment type="caution">
    <text evidence="2">The sequence shown here is derived from an EMBL/GenBank/DDBJ whole genome shotgun (WGS) entry which is preliminary data.</text>
</comment>
<gene>
    <name evidence="2" type="ORF">Amon01_000975000</name>
</gene>
<protein>
    <submittedName>
        <fullName evidence="2">Unnamed protein product</fullName>
    </submittedName>
</protein>
<feature type="region of interest" description="Disordered" evidence="1">
    <location>
        <begin position="84"/>
        <end position="119"/>
    </location>
</feature>
<keyword evidence="3" id="KW-1185">Reference proteome</keyword>
<reference evidence="2" key="1">
    <citation type="submission" date="2023-04" db="EMBL/GenBank/DDBJ databases">
        <title>Ambrosiozyma monospora NBRC 1965.</title>
        <authorList>
            <person name="Ichikawa N."/>
            <person name="Sato H."/>
            <person name="Tonouchi N."/>
        </authorList>
    </citation>
    <scope>NUCLEOTIDE SEQUENCE</scope>
    <source>
        <strain evidence="2">NBRC 1965</strain>
    </source>
</reference>
<evidence type="ECO:0000313" key="3">
    <source>
        <dbReference type="Proteomes" id="UP001165063"/>
    </source>
</evidence>
<feature type="compositionally biased region" description="Polar residues" evidence="1">
    <location>
        <begin position="10"/>
        <end position="27"/>
    </location>
</feature>
<evidence type="ECO:0000313" key="2">
    <source>
        <dbReference type="EMBL" id="GME78062.1"/>
    </source>
</evidence>
<name>A0A9W6T4L2_AMBMO</name>
<dbReference type="Proteomes" id="UP001165063">
    <property type="component" value="Unassembled WGS sequence"/>
</dbReference>
<sequence length="133" mass="15110">MVTTLKDHQQSNIKNNVPSKPTSTSPADNIEQAIIMNKRKIQEMLVNVYAPDESLLLGTLNFAHSKFTNYVLDDFNHEMSKLESNYEFEDGSENQDQDDNELDENDPDSLHLAQSNRLSPGTLVDRIKKTKLS</sequence>
<dbReference type="EMBL" id="BSXU01012812">
    <property type="protein sequence ID" value="GME78062.1"/>
    <property type="molecule type" value="Genomic_DNA"/>
</dbReference>
<evidence type="ECO:0000256" key="1">
    <source>
        <dbReference type="SAM" id="MobiDB-lite"/>
    </source>
</evidence>
<proteinExistence type="predicted"/>
<accession>A0A9W6T4L2</accession>
<dbReference type="AlphaFoldDB" id="A0A9W6T4L2"/>
<feature type="compositionally biased region" description="Acidic residues" evidence="1">
    <location>
        <begin position="86"/>
        <end position="107"/>
    </location>
</feature>
<organism evidence="2 3">
    <name type="scientific">Ambrosiozyma monospora</name>
    <name type="common">Yeast</name>
    <name type="synonym">Endomycopsis monosporus</name>
    <dbReference type="NCBI Taxonomy" id="43982"/>
    <lineage>
        <taxon>Eukaryota</taxon>
        <taxon>Fungi</taxon>
        <taxon>Dikarya</taxon>
        <taxon>Ascomycota</taxon>
        <taxon>Saccharomycotina</taxon>
        <taxon>Pichiomycetes</taxon>
        <taxon>Pichiales</taxon>
        <taxon>Pichiaceae</taxon>
        <taxon>Ambrosiozyma</taxon>
    </lineage>
</organism>